<dbReference type="InterPro" id="IPR036249">
    <property type="entry name" value="Thioredoxin-like_sf"/>
</dbReference>
<evidence type="ECO:0000256" key="2">
    <source>
        <dbReference type="ARBA" id="ARBA00023284"/>
    </source>
</evidence>
<protein>
    <recommendedName>
        <fullName evidence="5">Selenoprotein T</fullName>
    </recommendedName>
</protein>
<dbReference type="SUPFAM" id="SSF52833">
    <property type="entry name" value="Thioredoxin-like"/>
    <property type="match status" value="1"/>
</dbReference>
<evidence type="ECO:0008006" key="5">
    <source>
        <dbReference type="Google" id="ProtNLM"/>
    </source>
</evidence>
<evidence type="ECO:0000313" key="3">
    <source>
        <dbReference type="EMBL" id="KAK9831372.1"/>
    </source>
</evidence>
<proteinExistence type="predicted"/>
<keyword evidence="2" id="KW-0676">Redox-active center</keyword>
<dbReference type="GO" id="GO:0005789">
    <property type="term" value="C:endoplasmic reticulum membrane"/>
    <property type="evidence" value="ECO:0007669"/>
    <property type="project" value="TreeGrafter"/>
</dbReference>
<gene>
    <name evidence="3" type="ORF">WJX81_006650</name>
</gene>
<evidence type="ECO:0000256" key="1">
    <source>
        <dbReference type="ARBA" id="ARBA00022729"/>
    </source>
</evidence>
<dbReference type="InterPro" id="IPR019389">
    <property type="entry name" value="Selenoprotein_T"/>
</dbReference>
<dbReference type="PANTHER" id="PTHR13544">
    <property type="entry name" value="SELENOPROTEIN T"/>
    <property type="match status" value="1"/>
</dbReference>
<keyword evidence="1" id="KW-0732">Signal</keyword>
<organism evidence="3 4">
    <name type="scientific">Elliptochloris bilobata</name>
    <dbReference type="NCBI Taxonomy" id="381761"/>
    <lineage>
        <taxon>Eukaryota</taxon>
        <taxon>Viridiplantae</taxon>
        <taxon>Chlorophyta</taxon>
        <taxon>core chlorophytes</taxon>
        <taxon>Trebouxiophyceae</taxon>
        <taxon>Trebouxiophyceae incertae sedis</taxon>
        <taxon>Elliptochloris clade</taxon>
        <taxon>Elliptochloris</taxon>
    </lineage>
</organism>
<dbReference type="Pfam" id="PF10262">
    <property type="entry name" value="Rdx"/>
    <property type="match status" value="1"/>
</dbReference>
<dbReference type="InterPro" id="IPR011893">
    <property type="entry name" value="Selenoprotein_Rdx-typ"/>
</dbReference>
<dbReference type="EMBL" id="JALJOU010000047">
    <property type="protein sequence ID" value="KAK9831372.1"/>
    <property type="molecule type" value="Genomic_DNA"/>
</dbReference>
<evidence type="ECO:0000313" key="4">
    <source>
        <dbReference type="Proteomes" id="UP001445335"/>
    </source>
</evidence>
<accession>A0AAW1RCR9</accession>
<dbReference type="NCBIfam" id="TIGR02174">
    <property type="entry name" value="CXXU_selWTH"/>
    <property type="match status" value="1"/>
</dbReference>
<dbReference type="Proteomes" id="UP001445335">
    <property type="component" value="Unassembled WGS sequence"/>
</dbReference>
<dbReference type="AlphaFoldDB" id="A0AAW1RCR9"/>
<reference evidence="3 4" key="1">
    <citation type="journal article" date="2024" name="Nat. Commun.">
        <title>Phylogenomics reveals the evolutionary origins of lichenization in chlorophyte algae.</title>
        <authorList>
            <person name="Puginier C."/>
            <person name="Libourel C."/>
            <person name="Otte J."/>
            <person name="Skaloud P."/>
            <person name="Haon M."/>
            <person name="Grisel S."/>
            <person name="Petersen M."/>
            <person name="Berrin J.G."/>
            <person name="Delaux P.M."/>
            <person name="Dal Grande F."/>
            <person name="Keller J."/>
        </authorList>
    </citation>
    <scope>NUCLEOTIDE SEQUENCE [LARGE SCALE GENOMIC DNA]</scope>
    <source>
        <strain evidence="3 4">SAG 245.80</strain>
    </source>
</reference>
<comment type="caution">
    <text evidence="3">The sequence shown here is derived from an EMBL/GenBank/DDBJ whole genome shotgun (WGS) entry which is preliminary data.</text>
</comment>
<name>A0AAW1RCR9_9CHLO</name>
<dbReference type="Gene3D" id="3.40.30.10">
    <property type="entry name" value="Glutaredoxin"/>
    <property type="match status" value="1"/>
</dbReference>
<keyword evidence="4" id="KW-1185">Reference proteome</keyword>
<dbReference type="GO" id="GO:0004791">
    <property type="term" value="F:thioredoxin-disulfide reductase (NADPH) activity"/>
    <property type="evidence" value="ECO:0007669"/>
    <property type="project" value="TreeGrafter"/>
</dbReference>
<dbReference type="GO" id="GO:0045454">
    <property type="term" value="P:cell redox homeostasis"/>
    <property type="evidence" value="ECO:0007669"/>
    <property type="project" value="TreeGrafter"/>
</dbReference>
<dbReference type="PANTHER" id="PTHR13544:SF0">
    <property type="entry name" value="THIOREDOXIN REDUCTASE-LIKE SELENOPROTEIN T"/>
    <property type="match status" value="1"/>
</dbReference>
<sequence>MKMALARLVTAAQFGVVGVMAFGDQLFPYLEMEPPALYLANRDRRVGVCLGAWLLGNAAHNALTATGAFEVFYDGQLVFSKLESGRVPSVGEILAAVAAARGSPVQG</sequence>